<protein>
    <submittedName>
        <fullName evidence="2">Uncharacterized protein</fullName>
    </submittedName>
</protein>
<evidence type="ECO:0000313" key="3">
    <source>
        <dbReference type="Proteomes" id="UP000652761"/>
    </source>
</evidence>
<name>A0A843X5G9_COLES</name>
<dbReference type="EMBL" id="NMUH01005689">
    <property type="protein sequence ID" value="MQM13435.1"/>
    <property type="molecule type" value="Genomic_DNA"/>
</dbReference>
<sequence length="81" mass="8932">MALVNAAYGAVAFTGSVLESGRDRFELEELGQELERSLFSMNSPSLWLLPTSSKPLARARASHEGKTEDDTYTHEDGNDKE</sequence>
<feature type="region of interest" description="Disordered" evidence="1">
    <location>
        <begin position="58"/>
        <end position="81"/>
    </location>
</feature>
<feature type="compositionally biased region" description="Basic and acidic residues" evidence="1">
    <location>
        <begin position="61"/>
        <end position="81"/>
    </location>
</feature>
<reference evidence="2" key="1">
    <citation type="submission" date="2017-07" db="EMBL/GenBank/DDBJ databases">
        <title>Taro Niue Genome Assembly and Annotation.</title>
        <authorList>
            <person name="Atibalentja N."/>
            <person name="Keating K."/>
            <person name="Fields C.J."/>
        </authorList>
    </citation>
    <scope>NUCLEOTIDE SEQUENCE</scope>
    <source>
        <strain evidence="2">Niue_2</strain>
        <tissue evidence="2">Leaf</tissue>
    </source>
</reference>
<comment type="caution">
    <text evidence="2">The sequence shown here is derived from an EMBL/GenBank/DDBJ whole genome shotgun (WGS) entry which is preliminary data.</text>
</comment>
<keyword evidence="3" id="KW-1185">Reference proteome</keyword>
<dbReference type="Proteomes" id="UP000652761">
    <property type="component" value="Unassembled WGS sequence"/>
</dbReference>
<proteinExistence type="predicted"/>
<organism evidence="2 3">
    <name type="scientific">Colocasia esculenta</name>
    <name type="common">Wild taro</name>
    <name type="synonym">Arum esculentum</name>
    <dbReference type="NCBI Taxonomy" id="4460"/>
    <lineage>
        <taxon>Eukaryota</taxon>
        <taxon>Viridiplantae</taxon>
        <taxon>Streptophyta</taxon>
        <taxon>Embryophyta</taxon>
        <taxon>Tracheophyta</taxon>
        <taxon>Spermatophyta</taxon>
        <taxon>Magnoliopsida</taxon>
        <taxon>Liliopsida</taxon>
        <taxon>Araceae</taxon>
        <taxon>Aroideae</taxon>
        <taxon>Colocasieae</taxon>
        <taxon>Colocasia</taxon>
    </lineage>
</organism>
<evidence type="ECO:0000256" key="1">
    <source>
        <dbReference type="SAM" id="MobiDB-lite"/>
    </source>
</evidence>
<gene>
    <name evidence="2" type="ORF">Taro_046366</name>
</gene>
<accession>A0A843X5G9</accession>
<dbReference type="AlphaFoldDB" id="A0A843X5G9"/>
<evidence type="ECO:0000313" key="2">
    <source>
        <dbReference type="EMBL" id="MQM13435.1"/>
    </source>
</evidence>